<dbReference type="InterPro" id="IPR003615">
    <property type="entry name" value="HNH_nuc"/>
</dbReference>
<comment type="similarity">
    <text evidence="1">Belongs to the bacterial reverse transcriptase family.</text>
</comment>
<evidence type="ECO:0000313" key="3">
    <source>
        <dbReference type="EMBL" id="MDO1451649.1"/>
    </source>
</evidence>
<organism evidence="3 4">
    <name type="scientific">Rhodocytophaga aerolata</name>
    <dbReference type="NCBI Taxonomy" id="455078"/>
    <lineage>
        <taxon>Bacteria</taxon>
        <taxon>Pseudomonadati</taxon>
        <taxon>Bacteroidota</taxon>
        <taxon>Cytophagia</taxon>
        <taxon>Cytophagales</taxon>
        <taxon>Rhodocytophagaceae</taxon>
        <taxon>Rhodocytophaga</taxon>
    </lineage>
</organism>
<feature type="domain" description="Reverse transcriptase" evidence="2">
    <location>
        <begin position="77"/>
        <end position="362"/>
    </location>
</feature>
<dbReference type="SUPFAM" id="SSF56672">
    <property type="entry name" value="DNA/RNA polymerases"/>
    <property type="match status" value="1"/>
</dbReference>
<dbReference type="EMBL" id="JAUKPO010000075">
    <property type="protein sequence ID" value="MDO1451649.1"/>
    <property type="molecule type" value="Genomic_DNA"/>
</dbReference>
<dbReference type="InterPro" id="IPR024937">
    <property type="entry name" value="Domain_X"/>
</dbReference>
<keyword evidence="3" id="KW-0808">Transferase</keyword>
<dbReference type="InterPro" id="IPR043502">
    <property type="entry name" value="DNA/RNA_pol_sf"/>
</dbReference>
<proteinExistence type="inferred from homology"/>
<dbReference type="CDD" id="cd01651">
    <property type="entry name" value="RT_G2_intron"/>
    <property type="match status" value="1"/>
</dbReference>
<gene>
    <name evidence="3" type="ORF">Q0590_35580</name>
</gene>
<evidence type="ECO:0000259" key="2">
    <source>
        <dbReference type="PROSITE" id="PS50878"/>
    </source>
</evidence>
<dbReference type="Proteomes" id="UP001168528">
    <property type="component" value="Unassembled WGS sequence"/>
</dbReference>
<dbReference type="InterPro" id="IPR000477">
    <property type="entry name" value="RT_dom"/>
</dbReference>
<dbReference type="GO" id="GO:0003964">
    <property type="term" value="F:RNA-directed DNA polymerase activity"/>
    <property type="evidence" value="ECO:0007669"/>
    <property type="project" value="UniProtKB-KW"/>
</dbReference>
<dbReference type="InterPro" id="IPR051083">
    <property type="entry name" value="GrpII_Intron_Splice-Mob/Def"/>
</dbReference>
<comment type="caution">
    <text evidence="3">The sequence shown here is derived from an EMBL/GenBank/DDBJ whole genome shotgun (WGS) entry which is preliminary data.</text>
</comment>
<evidence type="ECO:0000256" key="1">
    <source>
        <dbReference type="ARBA" id="ARBA00034120"/>
    </source>
</evidence>
<dbReference type="Pfam" id="PF01348">
    <property type="entry name" value="Intron_maturas2"/>
    <property type="match status" value="1"/>
</dbReference>
<dbReference type="RefSeq" id="WP_302042446.1">
    <property type="nucleotide sequence ID" value="NZ_JAUKPO010000075.1"/>
</dbReference>
<keyword evidence="3" id="KW-0695">RNA-directed DNA polymerase</keyword>
<dbReference type="PANTHER" id="PTHR34047">
    <property type="entry name" value="NUCLEAR INTRON MATURASE 1, MITOCHONDRIAL-RELATED"/>
    <property type="match status" value="1"/>
</dbReference>
<keyword evidence="4" id="KW-1185">Reference proteome</keyword>
<sequence length="604" mass="69977">MTAISKVREMRTAETILHIIRQRGQRKLPLEGLYRLLYNPGLYLHAYGKLYRNQGAMTKGITTETVDGMCLEKITTIIEALRYEKYRWTPVRRIYIPKKNGKLRPLGMPTWSDKLLQEVIRSLLEAYYEPQFSPHSHGFRPGRGCHTALQEVSRQGRATKWFIEGDISACFDKIDHSVLLDILREQIHDNRFLRLIGGLLKAGYLEDWKWNATYSGVPQGGVVSPILSNLVLDKLDKYVEQELIPVYTKGERRRTNPPYVALTRAASKARKSGNLEQACILNKQAQKIPSRDPNDPNFRRLWYTRYADDCLLGLVGTKAEALAIKERLARFLREDLKLTLSEEKTLITHAREEKAHFLGYQLHVLHADSKHDHRGQRCINGSVGFRVPDSVTKAHCAKYQHKGKPIHLTQRVPDDAYSIVTQYQAEYRGVVGYYRLAYNLHTLGRLRHVTEVSLVKTLAKKFRTTCPRIYHQYGRRLQLKEGSYKVLEIRRERAGKKPLVAHFGGIPLRRNQWVSLDDDRSASRIWSRRSEVVERLLAQECELCGTKDHIEVHHIRKLSDLQQSGRSPQPDWKMKMSARQRKTLIVCRQCHQKIQYGRYNGKAL</sequence>
<name>A0ABT8RHT1_9BACT</name>
<dbReference type="SMART" id="SM00507">
    <property type="entry name" value="HNHc"/>
    <property type="match status" value="1"/>
</dbReference>
<reference evidence="3" key="1">
    <citation type="submission" date="2023-07" db="EMBL/GenBank/DDBJ databases">
        <title>The genome sequence of Rhodocytophaga aerolata KACC 12507.</title>
        <authorList>
            <person name="Zhang X."/>
        </authorList>
    </citation>
    <scope>NUCLEOTIDE SEQUENCE</scope>
    <source>
        <strain evidence="3">KACC 12507</strain>
    </source>
</reference>
<dbReference type="Pfam" id="PF00078">
    <property type="entry name" value="RVT_1"/>
    <property type="match status" value="1"/>
</dbReference>
<protein>
    <submittedName>
        <fullName evidence="3">Reverse transcriptase domain-containing protein</fullName>
    </submittedName>
</protein>
<dbReference type="PROSITE" id="PS50878">
    <property type="entry name" value="RT_POL"/>
    <property type="match status" value="1"/>
</dbReference>
<evidence type="ECO:0000313" key="4">
    <source>
        <dbReference type="Proteomes" id="UP001168528"/>
    </source>
</evidence>
<dbReference type="Pfam" id="PF21368">
    <property type="entry name" value="AI2M-like_HNH"/>
    <property type="match status" value="1"/>
</dbReference>
<dbReference type="PANTHER" id="PTHR34047:SF8">
    <property type="entry name" value="PROTEIN YKFC"/>
    <property type="match status" value="1"/>
</dbReference>
<accession>A0ABT8RHT1</accession>
<keyword evidence="3" id="KW-0548">Nucleotidyltransferase</keyword>
<dbReference type="InterPro" id="IPR049030">
    <property type="entry name" value="AI2M-like_HNH"/>
</dbReference>